<protein>
    <recommendedName>
        <fullName evidence="1">Reverse transcriptase zinc-binding domain-containing protein</fullName>
    </recommendedName>
</protein>
<reference evidence="2" key="1">
    <citation type="submission" date="2024-03" db="EMBL/GenBank/DDBJ databases">
        <title>WGS assembly of Saponaria officinalis var. Norfolk2.</title>
        <authorList>
            <person name="Jenkins J."/>
            <person name="Shu S."/>
            <person name="Grimwood J."/>
            <person name="Barry K."/>
            <person name="Goodstein D."/>
            <person name="Schmutz J."/>
            <person name="Leebens-Mack J."/>
            <person name="Osbourn A."/>
        </authorList>
    </citation>
    <scope>NUCLEOTIDE SEQUENCE [LARGE SCALE GENOMIC DNA]</scope>
    <source>
        <strain evidence="2">JIC</strain>
    </source>
</reference>
<dbReference type="EMBL" id="JBDFQZ010000001">
    <property type="protein sequence ID" value="KAK9757360.1"/>
    <property type="molecule type" value="Genomic_DNA"/>
</dbReference>
<evidence type="ECO:0000313" key="2">
    <source>
        <dbReference type="EMBL" id="KAK9757360.1"/>
    </source>
</evidence>
<name>A0AAW1NG82_SAPOF</name>
<proteinExistence type="predicted"/>
<dbReference type="PANTHER" id="PTHR33116:SF66">
    <property type="entry name" value="REVERSE TRANSCRIPTASE ZINC-BINDING DOMAIN-CONTAINING PROTEIN"/>
    <property type="match status" value="1"/>
</dbReference>
<sequence length="342" mass="39667">MWLTSEMYNGLLSKIMTVIPHWSVNLLTYAGKVQLINSVVFGLQSFWCASILLPKIVVNQINKMCRNFFWSSDTRTRLVFKSWSSMCLPRTEGGFDIREILAWNKALLAKLLWNLDRKSSGIWVTWIHAYYLNKADIWRIAPSSVHSESFRSILKIRDLCIDKLGTIISAQTWLRNCLSATGFSVSKAYDLFRDRGNSIPWACVLHGKAIIPSHGLISTLAGQRKLPTIDSLCQRGIYLINRCCLCKNHCESHRHLFFNCSYSKEVWNAMISWMSLSHRSAYLISELYWTQRRGKKKHWKTNWFRGSLSATVYYLWSERNNRIFEGRERGSAQLSLSSLLNM</sequence>
<dbReference type="PANTHER" id="PTHR33116">
    <property type="entry name" value="REVERSE TRANSCRIPTASE ZINC-BINDING DOMAIN-CONTAINING PROTEIN-RELATED-RELATED"/>
    <property type="match status" value="1"/>
</dbReference>
<evidence type="ECO:0000313" key="3">
    <source>
        <dbReference type="Proteomes" id="UP001443914"/>
    </source>
</evidence>
<dbReference type="AlphaFoldDB" id="A0AAW1NG82"/>
<dbReference type="Proteomes" id="UP001443914">
    <property type="component" value="Unassembled WGS sequence"/>
</dbReference>
<evidence type="ECO:0000259" key="1">
    <source>
        <dbReference type="Pfam" id="PF13966"/>
    </source>
</evidence>
<comment type="caution">
    <text evidence="2">The sequence shown here is derived from an EMBL/GenBank/DDBJ whole genome shotgun (WGS) entry which is preliminary data.</text>
</comment>
<keyword evidence="3" id="KW-1185">Reference proteome</keyword>
<accession>A0AAW1NG82</accession>
<feature type="domain" description="Reverse transcriptase zinc-binding" evidence="1">
    <location>
        <begin position="183"/>
        <end position="267"/>
    </location>
</feature>
<gene>
    <name evidence="2" type="ORF">RND81_01G157000</name>
</gene>
<dbReference type="InterPro" id="IPR026960">
    <property type="entry name" value="RVT-Znf"/>
</dbReference>
<dbReference type="Pfam" id="PF13966">
    <property type="entry name" value="zf-RVT"/>
    <property type="match status" value="1"/>
</dbReference>
<organism evidence="2 3">
    <name type="scientific">Saponaria officinalis</name>
    <name type="common">Common soapwort</name>
    <name type="synonym">Lychnis saponaria</name>
    <dbReference type="NCBI Taxonomy" id="3572"/>
    <lineage>
        <taxon>Eukaryota</taxon>
        <taxon>Viridiplantae</taxon>
        <taxon>Streptophyta</taxon>
        <taxon>Embryophyta</taxon>
        <taxon>Tracheophyta</taxon>
        <taxon>Spermatophyta</taxon>
        <taxon>Magnoliopsida</taxon>
        <taxon>eudicotyledons</taxon>
        <taxon>Gunneridae</taxon>
        <taxon>Pentapetalae</taxon>
        <taxon>Caryophyllales</taxon>
        <taxon>Caryophyllaceae</taxon>
        <taxon>Caryophylleae</taxon>
        <taxon>Saponaria</taxon>
    </lineage>
</organism>